<dbReference type="InterPro" id="IPR040442">
    <property type="entry name" value="Pyrv_kinase-like_dom_sf"/>
</dbReference>
<dbReference type="SUPFAM" id="SSF53062">
    <property type="entry name" value="PTS system fructose IIA component-like"/>
    <property type="match status" value="1"/>
</dbReference>
<dbReference type="Gene3D" id="3.40.50.510">
    <property type="entry name" value="Phosphotransferase system, mannose-type IIA component"/>
    <property type="match status" value="1"/>
</dbReference>
<evidence type="ECO:0000256" key="14">
    <source>
        <dbReference type="ARBA" id="ARBA00022679"/>
    </source>
</evidence>
<name>A0A132PD32_9MYCO</name>
<organism evidence="22 23">
    <name type="scientific">Mycolicibacterium wolinskyi</name>
    <dbReference type="NCBI Taxonomy" id="59750"/>
    <lineage>
        <taxon>Bacteria</taxon>
        <taxon>Bacillati</taxon>
        <taxon>Actinomycetota</taxon>
        <taxon>Actinomycetes</taxon>
        <taxon>Mycobacteriales</taxon>
        <taxon>Mycobacteriaceae</taxon>
        <taxon>Mycolicibacterium</taxon>
    </lineage>
</organism>
<evidence type="ECO:0000256" key="5">
    <source>
        <dbReference type="ARBA" id="ARBA00003681"/>
    </source>
</evidence>
<keyword evidence="18" id="KW-0460">Magnesium</keyword>
<keyword evidence="11" id="KW-0813">Transport</keyword>
<feature type="domain" description="PTS EIIA type-4" evidence="20">
    <location>
        <begin position="2"/>
        <end position="157"/>
    </location>
</feature>
<dbReference type="Gene3D" id="3.20.20.60">
    <property type="entry name" value="Phosphoenolpyruvate-binding domains"/>
    <property type="match status" value="1"/>
</dbReference>
<comment type="cofactor">
    <cofactor evidence="3">
        <name>Mg(2+)</name>
        <dbReference type="ChEBI" id="CHEBI:18420"/>
    </cofactor>
</comment>
<keyword evidence="12" id="KW-0963">Cytoplasm</keyword>
<dbReference type="SUPFAM" id="SSF47831">
    <property type="entry name" value="Enzyme I of the PEP:sugar phosphotransferase system HPr-binding (sub)domain"/>
    <property type="match status" value="1"/>
</dbReference>
<keyword evidence="23" id="KW-1185">Reference proteome</keyword>
<sequence>MTVGLVVVSHSRPLARAAVALAQEMLHGKQIRIAVAAGLDETTFGTDAAEILDAVTGADTGDGAVVLMDLGSAVLSAELALELLDDEARARTVLCPAPLVEGLVVAAVAAAGGASAAEVAAEASGALAGKIAHLGQAAPAPAADMTAGADELTRTFVVANPHGLHARPAARLAGEVRRRDARVRIRNQRTGSPWVDAGSLSAIATLGVRCGDEVEIAVSGSQAAEALDHILALAARNFDESTADTPSVPAPATSHEPIGAGPGLGIGPAYSARAGAISVPDTPGEEPAAEWRRLGTAIAEVRRAITTLRARTAREVGEDEASIFDAHQLLLDDDALLGGARQRIDKGHNAAAAWSAEVSELAAQFAALPDPYQQARAEDVRAVGDQVLRAILGTAAGSASASGVLVTSDLTPAEAAELDPRRVAAVLLAFGSPHAHNVILLRAKGIPVVVGAGPGVLAIPDGTTVAVDGTRGEFIVDPADDVREDFQTRVTLSARRQREARARAAEPAVTRDGVTIGVGANIGSADDARAAASQGADFAGLIRTEFLFLGRAQAPDVDEQLAVYRKIAESLDGKRITLRTLDVGGDKPLEFLPTPAELNPYLGVRGIRLALAHPELLSDQLLAVARLAQQTPVSVMFPMVSTLDELLAARRSLDEAVRRAGPRPPTGLQVGMMVEVPAAALKSAAFARHVDFLSIGTNDLTQYALAADRNNDAVATIGDTFDPGLLRLIAATCRGAAGHSSVSVCGEFAADERATTLLIGLGVDALSVTPPAIPATKEAVRNVDRQQAEGAAESALAADSAAAVREQLG</sequence>
<evidence type="ECO:0000256" key="7">
    <source>
        <dbReference type="ARBA" id="ARBA00007837"/>
    </source>
</evidence>
<dbReference type="NCBIfam" id="TIGR01003">
    <property type="entry name" value="PTS_HPr_family"/>
    <property type="match status" value="1"/>
</dbReference>
<dbReference type="Pfam" id="PF00381">
    <property type="entry name" value="PTS-HPr"/>
    <property type="match status" value="1"/>
</dbReference>
<evidence type="ECO:0000256" key="18">
    <source>
        <dbReference type="ARBA" id="ARBA00022842"/>
    </source>
</evidence>
<dbReference type="GO" id="GO:0047324">
    <property type="term" value="F:phosphoenolpyruvate-glycerone phosphotransferase activity"/>
    <property type="evidence" value="ECO:0007669"/>
    <property type="project" value="UniProtKB-EC"/>
</dbReference>
<dbReference type="GO" id="GO:0016020">
    <property type="term" value="C:membrane"/>
    <property type="evidence" value="ECO:0007669"/>
    <property type="project" value="InterPro"/>
</dbReference>
<evidence type="ECO:0000256" key="19">
    <source>
        <dbReference type="ARBA" id="ARBA00046577"/>
    </source>
</evidence>
<dbReference type="NCBIfam" id="TIGR02364">
    <property type="entry name" value="dha_pts"/>
    <property type="match status" value="1"/>
</dbReference>
<evidence type="ECO:0000256" key="11">
    <source>
        <dbReference type="ARBA" id="ARBA00022448"/>
    </source>
</evidence>
<dbReference type="PANTHER" id="PTHR46244:SF6">
    <property type="entry name" value="PHOSPHOENOLPYRUVATE-PROTEIN PHOSPHOTRANSFERASE"/>
    <property type="match status" value="1"/>
</dbReference>
<comment type="function">
    <text evidence="4">Component of the dihydroxyacetone kinase complex, which is responsible for the phosphoenolpyruvate (PEP)-dependent phosphorylation of dihydroxyacetone. DhaM serves as the phosphoryl donor. Is phosphorylated by phosphoenolpyruvate in an EI- and HPr-dependent reaction, and a phosphorelay system on histidine residues finally leads to phosphoryl transfer to DhaL and dihydroxyacetone.</text>
</comment>
<dbReference type="Gene3D" id="3.50.30.10">
    <property type="entry name" value="Phosphohistidine domain"/>
    <property type="match status" value="1"/>
</dbReference>
<dbReference type="InterPro" id="IPR004701">
    <property type="entry name" value="PTS_EIIA_man-typ"/>
</dbReference>
<dbReference type="PRINTS" id="PR01736">
    <property type="entry name" value="PHPHTRNFRASE"/>
</dbReference>
<dbReference type="SUPFAM" id="SSF51621">
    <property type="entry name" value="Phosphoenolpyruvate/pyruvate domain"/>
    <property type="match status" value="1"/>
</dbReference>
<protein>
    <recommendedName>
        <fullName evidence="10">Phosphocarrier protein HPr</fullName>
        <ecNumber evidence="8">2.7.1.121</ecNumber>
        <ecNumber evidence="9">2.7.3.9</ecNumber>
    </recommendedName>
</protein>
<evidence type="ECO:0000256" key="15">
    <source>
        <dbReference type="ARBA" id="ARBA00022683"/>
    </source>
</evidence>
<dbReference type="InterPro" id="IPR036662">
    <property type="entry name" value="PTS_EIIA_man-typ_sf"/>
</dbReference>
<feature type="domain" description="HPr" evidence="21">
    <location>
        <begin position="151"/>
        <end position="241"/>
    </location>
</feature>
<comment type="function">
    <text evidence="5">General (non sugar-specific) component of the phosphoenolpyruvate-dependent sugar phosphotransferase system (sugar PTS). This major carbohydrate active-transport system catalyzes the phosphorylation of incoming sugar substrates concomitantly with their translocation across the cell membrane. The phosphoryl group from phosphoenolpyruvate (PEP) is transferred to the phosphoryl carrier protein HPr by enzyme I. Phospho-HPr then transfers it to the PTS EIIA domain.</text>
</comment>
<evidence type="ECO:0000256" key="13">
    <source>
        <dbReference type="ARBA" id="ARBA00022597"/>
    </source>
</evidence>
<comment type="catalytic activity">
    <reaction evidence="1">
        <text>L-histidyl-[protein] + phosphoenolpyruvate = N(pros)-phospho-L-histidyl-[protein] + pyruvate</text>
        <dbReference type="Rhea" id="RHEA:23880"/>
        <dbReference type="Rhea" id="RHEA-COMP:9745"/>
        <dbReference type="Rhea" id="RHEA-COMP:9746"/>
        <dbReference type="ChEBI" id="CHEBI:15361"/>
        <dbReference type="ChEBI" id="CHEBI:29979"/>
        <dbReference type="ChEBI" id="CHEBI:58702"/>
        <dbReference type="ChEBI" id="CHEBI:64837"/>
        <dbReference type="EC" id="2.7.3.9"/>
    </reaction>
</comment>
<comment type="catalytic activity">
    <reaction evidence="2">
        <text>dihydroxyacetone + phosphoenolpyruvate = dihydroxyacetone phosphate + pyruvate</text>
        <dbReference type="Rhea" id="RHEA:18381"/>
        <dbReference type="ChEBI" id="CHEBI:15361"/>
        <dbReference type="ChEBI" id="CHEBI:16016"/>
        <dbReference type="ChEBI" id="CHEBI:57642"/>
        <dbReference type="ChEBI" id="CHEBI:58702"/>
        <dbReference type="EC" id="2.7.1.121"/>
    </reaction>
</comment>
<dbReference type="Pfam" id="PF05524">
    <property type="entry name" value="PEP-utilisers_N"/>
    <property type="match status" value="1"/>
</dbReference>
<dbReference type="PROSITE" id="PS00742">
    <property type="entry name" value="PEP_ENZYMES_2"/>
    <property type="match status" value="1"/>
</dbReference>
<evidence type="ECO:0000259" key="21">
    <source>
        <dbReference type="PROSITE" id="PS51350"/>
    </source>
</evidence>
<comment type="subunit">
    <text evidence="19">Homodimer. The dihydroxyacetone kinase complex is composed of a homodimer of DhaM, a homodimer of DhaK and the subunit DhaL.</text>
</comment>
<dbReference type="GO" id="GO:0009401">
    <property type="term" value="P:phosphoenolpyruvate-dependent sugar phosphotransferase system"/>
    <property type="evidence" value="ECO:0007669"/>
    <property type="project" value="UniProtKB-KW"/>
</dbReference>
<dbReference type="GO" id="GO:0005737">
    <property type="term" value="C:cytoplasm"/>
    <property type="evidence" value="ECO:0007669"/>
    <property type="project" value="UniProtKB-SubCell"/>
</dbReference>
<dbReference type="CDD" id="cd00367">
    <property type="entry name" value="PTS-HPr_like"/>
    <property type="match status" value="1"/>
</dbReference>
<reference evidence="22 23" key="1">
    <citation type="submission" date="2015-07" db="EMBL/GenBank/DDBJ databases">
        <title>A draft genome sequence of Mycobacterium wolinskyi.</title>
        <authorList>
            <person name="de Man T.J."/>
            <person name="Perry K.A."/>
            <person name="Coulliette A.D."/>
            <person name="Jensen B."/>
            <person name="Toney N.C."/>
            <person name="Limbago B.M."/>
            <person name="Noble-Wang J."/>
        </authorList>
    </citation>
    <scope>NUCLEOTIDE SEQUENCE [LARGE SCALE GENOMIC DNA]</scope>
    <source>
        <strain evidence="22 23">CDC_01</strain>
    </source>
</reference>
<dbReference type="EC" id="2.7.3.9" evidence="9"/>
<dbReference type="InterPro" id="IPR050499">
    <property type="entry name" value="PEP-utilizing_PTS_enzyme"/>
</dbReference>
<dbReference type="PROSITE" id="PS51096">
    <property type="entry name" value="PTS_EIIA_TYPE_4"/>
    <property type="match status" value="1"/>
</dbReference>
<dbReference type="Pfam" id="PF00391">
    <property type="entry name" value="PEP-utilizers"/>
    <property type="match status" value="1"/>
</dbReference>
<evidence type="ECO:0000313" key="23">
    <source>
        <dbReference type="Proteomes" id="UP000070612"/>
    </source>
</evidence>
<dbReference type="Proteomes" id="UP000070612">
    <property type="component" value="Unassembled WGS sequence"/>
</dbReference>
<dbReference type="Gene3D" id="1.10.274.10">
    <property type="entry name" value="PtsI, HPr-binding domain"/>
    <property type="match status" value="1"/>
</dbReference>
<dbReference type="InterPro" id="IPR001020">
    <property type="entry name" value="PTS_HPr_His_P_site"/>
</dbReference>
<keyword evidence="15" id="KW-0598">Phosphotransferase system</keyword>
<dbReference type="Pfam" id="PF02896">
    <property type="entry name" value="PEP-utilizers_C"/>
    <property type="match status" value="1"/>
</dbReference>
<dbReference type="InterPro" id="IPR012844">
    <property type="entry name" value="DhaM_N"/>
</dbReference>
<dbReference type="GO" id="GO:0008965">
    <property type="term" value="F:phosphoenolpyruvate-protein phosphotransferase activity"/>
    <property type="evidence" value="ECO:0007669"/>
    <property type="project" value="UniProtKB-EC"/>
</dbReference>
<evidence type="ECO:0000313" key="22">
    <source>
        <dbReference type="EMBL" id="KWX20243.1"/>
    </source>
</evidence>
<dbReference type="PANTHER" id="PTHR46244">
    <property type="entry name" value="PHOSPHOENOLPYRUVATE-PROTEIN PHOSPHOTRANSFERASE"/>
    <property type="match status" value="1"/>
</dbReference>
<evidence type="ECO:0000256" key="8">
    <source>
        <dbReference type="ARBA" id="ARBA00012095"/>
    </source>
</evidence>
<dbReference type="PATRIC" id="fig|59750.3.peg.4183"/>
<keyword evidence="16" id="KW-0479">Metal-binding</keyword>
<evidence type="ECO:0000256" key="12">
    <source>
        <dbReference type="ARBA" id="ARBA00022490"/>
    </source>
</evidence>
<dbReference type="NCBIfam" id="TIGR01417">
    <property type="entry name" value="PTS_I_fam"/>
    <property type="match status" value="1"/>
</dbReference>
<dbReference type="PROSITE" id="PS51350">
    <property type="entry name" value="PTS_HPR_DOM"/>
    <property type="match status" value="1"/>
</dbReference>
<comment type="subcellular location">
    <subcellularLocation>
        <location evidence="6">Cytoplasm</location>
    </subcellularLocation>
</comment>
<accession>A0A132PD32</accession>
<evidence type="ECO:0000256" key="6">
    <source>
        <dbReference type="ARBA" id="ARBA00004496"/>
    </source>
</evidence>
<dbReference type="InterPro" id="IPR000121">
    <property type="entry name" value="PEP_util_C"/>
</dbReference>
<evidence type="ECO:0000256" key="17">
    <source>
        <dbReference type="ARBA" id="ARBA00022777"/>
    </source>
</evidence>
<dbReference type="GO" id="GO:0046872">
    <property type="term" value="F:metal ion binding"/>
    <property type="evidence" value="ECO:0007669"/>
    <property type="project" value="UniProtKB-KW"/>
</dbReference>
<dbReference type="InterPro" id="IPR000032">
    <property type="entry name" value="HPr-like"/>
</dbReference>
<dbReference type="InterPro" id="IPR023151">
    <property type="entry name" value="PEP_util_CS"/>
</dbReference>
<comment type="caution">
    <text evidence="22">The sequence shown here is derived from an EMBL/GenBank/DDBJ whole genome shotgun (WGS) entry which is preliminary data.</text>
</comment>
<dbReference type="InterPro" id="IPR036618">
    <property type="entry name" value="PtsI_HPr-bd_sf"/>
</dbReference>
<dbReference type="Gene3D" id="3.30.1340.10">
    <property type="entry name" value="HPr-like"/>
    <property type="match status" value="1"/>
</dbReference>
<dbReference type="InterPro" id="IPR035895">
    <property type="entry name" value="HPr-like_sf"/>
</dbReference>
<dbReference type="InterPro" id="IPR015813">
    <property type="entry name" value="Pyrv/PenolPyrv_kinase-like_dom"/>
</dbReference>
<comment type="similarity">
    <text evidence="7">Belongs to the PEP-utilizing enzyme family.</text>
</comment>
<evidence type="ECO:0000256" key="1">
    <source>
        <dbReference type="ARBA" id="ARBA00000683"/>
    </source>
</evidence>
<evidence type="ECO:0000256" key="16">
    <source>
        <dbReference type="ARBA" id="ARBA00022723"/>
    </source>
</evidence>
<dbReference type="PROSITE" id="PS00369">
    <property type="entry name" value="PTS_HPR_HIS"/>
    <property type="match status" value="1"/>
</dbReference>
<proteinExistence type="inferred from homology"/>
<keyword evidence="13" id="KW-0762">Sugar transport</keyword>
<gene>
    <name evidence="22" type="ORF">AFM11_31385</name>
</gene>
<dbReference type="EMBL" id="LGTW01000029">
    <property type="protein sequence ID" value="KWX20243.1"/>
    <property type="molecule type" value="Genomic_DNA"/>
</dbReference>
<evidence type="ECO:0000259" key="20">
    <source>
        <dbReference type="PROSITE" id="PS51096"/>
    </source>
</evidence>
<dbReference type="SUPFAM" id="SSF55594">
    <property type="entry name" value="HPr-like"/>
    <property type="match status" value="1"/>
</dbReference>
<dbReference type="STRING" id="59750.AWC31_25540"/>
<dbReference type="SUPFAM" id="SSF52009">
    <property type="entry name" value="Phosphohistidine domain"/>
    <property type="match status" value="1"/>
</dbReference>
<dbReference type="InterPro" id="IPR006318">
    <property type="entry name" value="PTS_EI-like"/>
</dbReference>
<dbReference type="InterPro" id="IPR008731">
    <property type="entry name" value="PTS_EIN"/>
</dbReference>
<keyword evidence="14" id="KW-0808">Transferase</keyword>
<dbReference type="AlphaFoldDB" id="A0A132PD32"/>
<evidence type="ECO:0000256" key="4">
    <source>
        <dbReference type="ARBA" id="ARBA00002788"/>
    </source>
</evidence>
<dbReference type="RefSeq" id="WP_067857480.1">
    <property type="nucleotide sequence ID" value="NZ_LGTW01000029.1"/>
</dbReference>
<keyword evidence="17" id="KW-0418">Kinase</keyword>
<evidence type="ECO:0000256" key="10">
    <source>
        <dbReference type="ARBA" id="ARBA00020422"/>
    </source>
</evidence>
<evidence type="ECO:0000256" key="3">
    <source>
        <dbReference type="ARBA" id="ARBA00001946"/>
    </source>
</evidence>
<dbReference type="Pfam" id="PF03610">
    <property type="entry name" value="EIIA-man"/>
    <property type="match status" value="1"/>
</dbReference>
<dbReference type="InterPro" id="IPR008279">
    <property type="entry name" value="PEP-util_enz_mobile_dom"/>
</dbReference>
<dbReference type="InterPro" id="IPR036637">
    <property type="entry name" value="Phosphohistidine_dom_sf"/>
</dbReference>
<evidence type="ECO:0000256" key="2">
    <source>
        <dbReference type="ARBA" id="ARBA00001113"/>
    </source>
</evidence>
<evidence type="ECO:0000256" key="9">
    <source>
        <dbReference type="ARBA" id="ARBA00012232"/>
    </source>
</evidence>
<dbReference type="EC" id="2.7.1.121" evidence="8"/>